<name>A0A8K0JEG0_9TREE</name>
<feature type="region of interest" description="Disordered" evidence="1">
    <location>
        <begin position="1"/>
        <end position="88"/>
    </location>
</feature>
<feature type="compositionally biased region" description="Basic residues" evidence="1">
    <location>
        <begin position="1"/>
        <end position="26"/>
    </location>
</feature>
<reference evidence="2" key="1">
    <citation type="submission" date="2020-04" db="EMBL/GenBank/DDBJ databases">
        <title>Analysis of mating type loci in Filobasidium floriforme.</title>
        <authorList>
            <person name="Nowrousian M."/>
        </authorList>
    </citation>
    <scope>NUCLEOTIDE SEQUENCE</scope>
    <source>
        <strain evidence="2">CBS 6242</strain>
    </source>
</reference>
<comment type="caution">
    <text evidence="2">The sequence shown here is derived from an EMBL/GenBank/DDBJ whole genome shotgun (WGS) entry which is preliminary data.</text>
</comment>
<organism evidence="2 3">
    <name type="scientific">Filobasidium floriforme</name>
    <dbReference type="NCBI Taxonomy" id="5210"/>
    <lineage>
        <taxon>Eukaryota</taxon>
        <taxon>Fungi</taxon>
        <taxon>Dikarya</taxon>
        <taxon>Basidiomycota</taxon>
        <taxon>Agaricomycotina</taxon>
        <taxon>Tremellomycetes</taxon>
        <taxon>Filobasidiales</taxon>
        <taxon>Filobasidiaceae</taxon>
        <taxon>Filobasidium</taxon>
    </lineage>
</organism>
<evidence type="ECO:0000313" key="3">
    <source>
        <dbReference type="Proteomes" id="UP000812966"/>
    </source>
</evidence>
<dbReference type="AlphaFoldDB" id="A0A8K0JEG0"/>
<accession>A0A8K0JEG0</accession>
<evidence type="ECO:0000313" key="2">
    <source>
        <dbReference type="EMBL" id="KAG7527525.1"/>
    </source>
</evidence>
<dbReference type="EMBL" id="JABELV010000272">
    <property type="protein sequence ID" value="KAG7527525.1"/>
    <property type="molecule type" value="Genomic_DNA"/>
</dbReference>
<protein>
    <submittedName>
        <fullName evidence="2">Uncharacterized protein</fullName>
    </submittedName>
</protein>
<dbReference type="Proteomes" id="UP000812966">
    <property type="component" value="Unassembled WGS sequence"/>
</dbReference>
<proteinExistence type="predicted"/>
<sequence>MRMKVSRRKTGRSSMRRTRRGRRQRKGPKEMGTLGVNSPGKRKDLEPAGSVGDGRWYGRTRGEGFAGSPRITKTSKRGSSRVTWKRRS</sequence>
<keyword evidence="3" id="KW-1185">Reference proteome</keyword>
<gene>
    <name evidence="2" type="ORF">FFLO_06847</name>
</gene>
<evidence type="ECO:0000256" key="1">
    <source>
        <dbReference type="SAM" id="MobiDB-lite"/>
    </source>
</evidence>
<feature type="compositionally biased region" description="Basic residues" evidence="1">
    <location>
        <begin position="73"/>
        <end position="88"/>
    </location>
</feature>